<dbReference type="SUPFAM" id="SSF53335">
    <property type="entry name" value="S-adenosyl-L-methionine-dependent methyltransferases"/>
    <property type="match status" value="1"/>
</dbReference>
<dbReference type="Proteomes" id="UP000503483">
    <property type="component" value="Chromosome"/>
</dbReference>
<dbReference type="InterPro" id="IPR008854">
    <property type="entry name" value="TPMT"/>
</dbReference>
<dbReference type="GO" id="GO:0032259">
    <property type="term" value="P:methylation"/>
    <property type="evidence" value="ECO:0007669"/>
    <property type="project" value="UniProtKB-KW"/>
</dbReference>
<sequence>MDKDFWNERWEKEEIAFHMNEVNPMLIKHFSELSLEKQKRIFIPLCGKTLDIEWLLARNYKIIGVELNELAVKSLFIELKIEPTILKTSDFIIYKHENIEVLVGDFFNLSKSLLGKVDLIYDRAALVALPKDMRKKYSAHLLNITSGVSQLLLTYEYDQNTMKGPPFCVDSLEVEEYYFDIYSLVLLEKNENLPSGLKRKSNGCEKVWLLKKNKKV</sequence>
<evidence type="ECO:0000256" key="9">
    <source>
        <dbReference type="NCBIfam" id="TIGR03840"/>
    </source>
</evidence>
<dbReference type="FunFam" id="3.40.50.150:FF:000101">
    <property type="entry name" value="Thiopurine S-methyltransferase"/>
    <property type="match status" value="1"/>
</dbReference>
<evidence type="ECO:0000256" key="1">
    <source>
        <dbReference type="ARBA" id="ARBA00000903"/>
    </source>
</evidence>
<dbReference type="PANTHER" id="PTHR10259">
    <property type="entry name" value="THIOPURINE S-METHYLTRANSFERASE"/>
    <property type="match status" value="1"/>
</dbReference>
<evidence type="ECO:0000256" key="6">
    <source>
        <dbReference type="ARBA" id="ARBA00022603"/>
    </source>
</evidence>
<comment type="similarity">
    <text evidence="3">Belongs to the class I-like SAM-binding methyltransferase superfamily. TPMT family.</text>
</comment>
<keyword evidence="6 10" id="KW-0489">Methyltransferase</keyword>
<dbReference type="InterPro" id="IPR029063">
    <property type="entry name" value="SAM-dependent_MTases_sf"/>
</dbReference>
<evidence type="ECO:0000313" key="11">
    <source>
        <dbReference type="Proteomes" id="UP000503483"/>
    </source>
</evidence>
<keyword evidence="7 10" id="KW-0808">Transferase</keyword>
<accession>A0A6M8E852</accession>
<organism evidence="10 11">
    <name type="scientific">Arcobacter acticola</name>
    <dbReference type="NCBI Taxonomy" id="1849015"/>
    <lineage>
        <taxon>Bacteria</taxon>
        <taxon>Pseudomonadati</taxon>
        <taxon>Campylobacterota</taxon>
        <taxon>Epsilonproteobacteria</taxon>
        <taxon>Campylobacterales</taxon>
        <taxon>Arcobacteraceae</taxon>
        <taxon>Arcobacter</taxon>
    </lineage>
</organism>
<dbReference type="RefSeq" id="WP_172123941.1">
    <property type="nucleotide sequence ID" value="NZ_CP042652.1"/>
</dbReference>
<dbReference type="EMBL" id="CP042652">
    <property type="protein sequence ID" value="QKE27333.1"/>
    <property type="molecule type" value="Genomic_DNA"/>
</dbReference>
<name>A0A6M8E852_9BACT</name>
<dbReference type="NCBIfam" id="NF009732">
    <property type="entry name" value="PRK13255.1"/>
    <property type="match status" value="1"/>
</dbReference>
<dbReference type="KEGG" id="paco:AACT_0099"/>
<gene>
    <name evidence="10" type="ORF">AACT_0099</name>
</gene>
<dbReference type="InterPro" id="IPR022474">
    <property type="entry name" value="Thiopur_S-MeTfrase_Se/Te_detox"/>
</dbReference>
<keyword evidence="5" id="KW-0963">Cytoplasm</keyword>
<evidence type="ECO:0000256" key="2">
    <source>
        <dbReference type="ARBA" id="ARBA00004496"/>
    </source>
</evidence>
<protein>
    <recommendedName>
        <fullName evidence="4 9">Thiopurine S-methyltransferase</fullName>
        <ecNumber evidence="4 9">2.1.1.67</ecNumber>
    </recommendedName>
</protein>
<dbReference type="HAMAP" id="MF_00812">
    <property type="entry name" value="Thiopur_methtran"/>
    <property type="match status" value="1"/>
</dbReference>
<dbReference type="AlphaFoldDB" id="A0A6M8E852"/>
<dbReference type="Pfam" id="PF05724">
    <property type="entry name" value="TPMT"/>
    <property type="match status" value="1"/>
</dbReference>
<proteinExistence type="inferred from homology"/>
<evidence type="ECO:0000256" key="5">
    <source>
        <dbReference type="ARBA" id="ARBA00022490"/>
    </source>
</evidence>
<dbReference type="PIRSF" id="PIRSF023956">
    <property type="entry name" value="Thiopurine_S-methyltransferase"/>
    <property type="match status" value="1"/>
</dbReference>
<evidence type="ECO:0000256" key="4">
    <source>
        <dbReference type="ARBA" id="ARBA00011905"/>
    </source>
</evidence>
<keyword evidence="11" id="KW-1185">Reference proteome</keyword>
<dbReference type="GO" id="GO:0005737">
    <property type="term" value="C:cytoplasm"/>
    <property type="evidence" value="ECO:0007669"/>
    <property type="project" value="UniProtKB-SubCell"/>
</dbReference>
<dbReference type="NCBIfam" id="TIGR03840">
    <property type="entry name" value="TMPT_Se_Te"/>
    <property type="match status" value="1"/>
</dbReference>
<comment type="catalytic activity">
    <reaction evidence="1">
        <text>S-adenosyl-L-methionine + a thiopurine = S-adenosyl-L-homocysteine + a thiopurine S-methylether.</text>
        <dbReference type="EC" id="2.1.1.67"/>
    </reaction>
</comment>
<dbReference type="InterPro" id="IPR025835">
    <property type="entry name" value="Thiopurine_S-MeTrfase"/>
</dbReference>
<dbReference type="GO" id="GO:0008119">
    <property type="term" value="F:thiopurine S-methyltransferase activity"/>
    <property type="evidence" value="ECO:0007669"/>
    <property type="project" value="UniProtKB-UniRule"/>
</dbReference>
<dbReference type="EC" id="2.1.1.67" evidence="4 9"/>
<comment type="subcellular location">
    <subcellularLocation>
        <location evidence="2">Cytoplasm</location>
    </subcellularLocation>
</comment>
<dbReference type="Gene3D" id="3.40.50.150">
    <property type="entry name" value="Vaccinia Virus protein VP39"/>
    <property type="match status" value="1"/>
</dbReference>
<dbReference type="PANTHER" id="PTHR10259:SF11">
    <property type="entry name" value="THIOPURINE S-METHYLTRANSFERASE"/>
    <property type="match status" value="1"/>
</dbReference>
<evidence type="ECO:0000256" key="3">
    <source>
        <dbReference type="ARBA" id="ARBA00008145"/>
    </source>
</evidence>
<evidence type="ECO:0000256" key="7">
    <source>
        <dbReference type="ARBA" id="ARBA00022679"/>
    </source>
</evidence>
<dbReference type="PROSITE" id="PS51585">
    <property type="entry name" value="SAM_MT_TPMT"/>
    <property type="match status" value="1"/>
</dbReference>
<reference evidence="10 11" key="1">
    <citation type="submission" date="2019-08" db="EMBL/GenBank/DDBJ databases">
        <title>Complete genome sequence of Arcobacter acticola.</title>
        <authorList>
            <person name="Miller W."/>
        </authorList>
    </citation>
    <scope>NUCLEOTIDE SEQUENCE [LARGE SCALE GENOMIC DNA]</scope>
    <source>
        <strain evidence="10 11">KCTC 52212</strain>
    </source>
</reference>
<keyword evidence="8" id="KW-0949">S-adenosyl-L-methionine</keyword>
<evidence type="ECO:0000256" key="8">
    <source>
        <dbReference type="ARBA" id="ARBA00022691"/>
    </source>
</evidence>
<dbReference type="GO" id="GO:0010038">
    <property type="term" value="P:response to metal ion"/>
    <property type="evidence" value="ECO:0007669"/>
    <property type="project" value="InterPro"/>
</dbReference>
<evidence type="ECO:0000313" key="10">
    <source>
        <dbReference type="EMBL" id="QKE27333.1"/>
    </source>
</evidence>